<name>A0A197JVQ0_9FUNG</name>
<proteinExistence type="predicted"/>
<dbReference type="Gene3D" id="3.80.10.10">
    <property type="entry name" value="Ribonuclease Inhibitor"/>
    <property type="match status" value="1"/>
</dbReference>
<sequence>MDPFASLSAELQEMIISHLSKRTCIVCLQVCRSWFITFAPLMWKSIEALDQPTFNAAQRFYRLKQSIEADNGAVILKYGHLVRTLDTRYLSIVDLIVKNDFAQACAHLKKLVVHSKADPRIPPAFRASETATKMSSVPTQKSAIAALLRYNHELRTLSLHQEAGHPDVGLDGKPVKPCWMGALPESLESLVLNTPCIENYQPPISEVPTPSLLHPPSRTLIHLQKLIMQGPYINGFIRLDFLRRCPNLEVLGLYILEDPLDPCSAISDVLYTHCPKLTAMRVDGLPSDKSLSLLLRSSAAGWKSFMVDGSLGFFGPLSAKALLDHAATLENVRLEGCTEFTSTNIQQLLCSAPRLRRFHGISIDRLHNKDLALPADELIQSEWVCTDLESFACKITRVPRPDLMKRTNGGLSASTTHTTGTIEASYQLQHRRKERQLAVPGEVQRRSVFHPDELADWISERVPIDDT</sequence>
<dbReference type="SUPFAM" id="SSF81383">
    <property type="entry name" value="F-box domain"/>
    <property type="match status" value="1"/>
</dbReference>
<dbReference type="InterPro" id="IPR036047">
    <property type="entry name" value="F-box-like_dom_sf"/>
</dbReference>
<gene>
    <name evidence="1" type="ORF">K457DRAFT_155606</name>
</gene>
<protein>
    <submittedName>
        <fullName evidence="1">Uncharacterized protein</fullName>
    </submittedName>
</protein>
<dbReference type="InterPro" id="IPR032675">
    <property type="entry name" value="LRR_dom_sf"/>
</dbReference>
<dbReference type="AlphaFoldDB" id="A0A197JVQ0"/>
<reference evidence="1 2" key="1">
    <citation type="submission" date="2016-05" db="EMBL/GenBank/DDBJ databases">
        <title>Genome sequencing reveals origins of a unique bacterial endosymbiosis in the earliest lineages of terrestrial Fungi.</title>
        <authorList>
            <consortium name="DOE Joint Genome Institute"/>
            <person name="Uehling J."/>
            <person name="Gryganskyi A."/>
            <person name="Hameed K."/>
            <person name="Tschaplinski T."/>
            <person name="Misztal P."/>
            <person name="Wu S."/>
            <person name="Desiro A."/>
            <person name="Vande Pol N."/>
            <person name="Du Z.-Y."/>
            <person name="Zienkiewicz A."/>
            <person name="Zienkiewicz K."/>
            <person name="Morin E."/>
            <person name="Tisserant E."/>
            <person name="Splivallo R."/>
            <person name="Hainaut M."/>
            <person name="Henrissat B."/>
            <person name="Ohm R."/>
            <person name="Kuo A."/>
            <person name="Yan J."/>
            <person name="Lipzen A."/>
            <person name="Nolan M."/>
            <person name="Labutti K."/>
            <person name="Barry K."/>
            <person name="Goldstein A."/>
            <person name="Labbe J."/>
            <person name="Schadt C."/>
            <person name="Tuskan G."/>
            <person name="Grigoriev I."/>
            <person name="Martin F."/>
            <person name="Vilgalys R."/>
            <person name="Bonito G."/>
        </authorList>
    </citation>
    <scope>NUCLEOTIDE SEQUENCE [LARGE SCALE GENOMIC DNA]</scope>
    <source>
        <strain evidence="1 2">AG-77</strain>
    </source>
</reference>
<dbReference type="Proteomes" id="UP000078512">
    <property type="component" value="Unassembled WGS sequence"/>
</dbReference>
<keyword evidence="2" id="KW-1185">Reference proteome</keyword>
<organism evidence="1 2">
    <name type="scientific">Linnemannia elongata AG-77</name>
    <dbReference type="NCBI Taxonomy" id="1314771"/>
    <lineage>
        <taxon>Eukaryota</taxon>
        <taxon>Fungi</taxon>
        <taxon>Fungi incertae sedis</taxon>
        <taxon>Mucoromycota</taxon>
        <taxon>Mortierellomycotina</taxon>
        <taxon>Mortierellomycetes</taxon>
        <taxon>Mortierellales</taxon>
        <taxon>Mortierellaceae</taxon>
        <taxon>Linnemannia</taxon>
    </lineage>
</organism>
<evidence type="ECO:0000313" key="2">
    <source>
        <dbReference type="Proteomes" id="UP000078512"/>
    </source>
</evidence>
<dbReference type="SUPFAM" id="SSF52047">
    <property type="entry name" value="RNI-like"/>
    <property type="match status" value="1"/>
</dbReference>
<evidence type="ECO:0000313" key="1">
    <source>
        <dbReference type="EMBL" id="OAQ29377.1"/>
    </source>
</evidence>
<accession>A0A197JVQ0</accession>
<dbReference type="EMBL" id="KV442041">
    <property type="protein sequence ID" value="OAQ29377.1"/>
    <property type="molecule type" value="Genomic_DNA"/>
</dbReference>